<evidence type="ECO:0000256" key="2">
    <source>
        <dbReference type="ARBA" id="ARBA00022475"/>
    </source>
</evidence>
<evidence type="ECO:0000256" key="6">
    <source>
        <dbReference type="SAM" id="Phobius"/>
    </source>
</evidence>
<dbReference type="GO" id="GO:0005886">
    <property type="term" value="C:plasma membrane"/>
    <property type="evidence" value="ECO:0007669"/>
    <property type="project" value="UniProtKB-SubCell"/>
</dbReference>
<evidence type="ECO:0000256" key="1">
    <source>
        <dbReference type="ARBA" id="ARBA00004651"/>
    </source>
</evidence>
<feature type="transmembrane region" description="Helical" evidence="6">
    <location>
        <begin position="28"/>
        <end position="50"/>
    </location>
</feature>
<organism evidence="8 9">
    <name type="scientific">Calothrix parasitica NIES-267</name>
    <dbReference type="NCBI Taxonomy" id="1973488"/>
    <lineage>
        <taxon>Bacteria</taxon>
        <taxon>Bacillati</taxon>
        <taxon>Cyanobacteriota</taxon>
        <taxon>Cyanophyceae</taxon>
        <taxon>Nostocales</taxon>
        <taxon>Calotrichaceae</taxon>
        <taxon>Calothrix</taxon>
    </lineage>
</organism>
<gene>
    <name evidence="8" type="ORF">NIES267_73300</name>
</gene>
<dbReference type="InterPro" id="IPR019476">
    <property type="entry name" value="T4SS_TraD_DNA-bd"/>
</dbReference>
<keyword evidence="3 6" id="KW-0812">Transmembrane</keyword>
<keyword evidence="4 6" id="KW-1133">Transmembrane helix</keyword>
<evidence type="ECO:0000259" key="7">
    <source>
        <dbReference type="Pfam" id="PF10412"/>
    </source>
</evidence>
<accession>A0A1Z4M2W6</accession>
<dbReference type="SUPFAM" id="SSF52540">
    <property type="entry name" value="P-loop containing nucleoside triphosphate hydrolases"/>
    <property type="match status" value="1"/>
</dbReference>
<sequence length="587" mass="64834">MTSKTSTEISNVELIIQLLEDSGASQTLISPIGLLFLISITGIILASIAGGNTSKGNKHKLARAKWARRREKRNARNIASKQIEGRRHNEVALYISRTKVAKPLKVDGKYLIHIPKSAQRLYLPDANRGALVCGAPGSGKTYSFIIPALRSSIDQGFPIILYDNKYNLHKSQTAKIAGYAIERGYKVSVLAPGFAESTIANPLDLLKDETDAAMARQLAVTLNKNLKLGDGDKDSFFTNAGDLLTQAVFQLAKATSYPDILMCYAILSLDNLALRIQNAELNLWVKSSFSQFLSVAKSEKTAASIVGSTLGLFTRFLIPELLSVFCGQTYLPLKLKGRQMVVFGMDDEKRDVISPLVASVLHLLATLNLARQRTSPLILSLDELPTIYLPSLEDWLNQKRENGLVGILGVQNLSQLEKSYGDKGAETIFTGCMTKAFFNPGSSRAAENYSKYLGREEVVNKRQNRNRNAKGAINTDASKDIGQRNLFEASQFNTLKKGRAVIINPGFQSGNLAALPLLESIKLSHTTEKHLEKISVSKWHDYKEQLTQASNVQQITEKDLQVRLEEANNLLPLNKRIVEVQETLMDN</sequence>
<reference evidence="8 9" key="1">
    <citation type="submission" date="2017-06" db="EMBL/GenBank/DDBJ databases">
        <title>Genome sequencing of cyanobaciteial culture collection at National Institute for Environmental Studies (NIES).</title>
        <authorList>
            <person name="Hirose Y."/>
            <person name="Shimura Y."/>
            <person name="Fujisawa T."/>
            <person name="Nakamura Y."/>
            <person name="Kawachi M."/>
        </authorList>
    </citation>
    <scope>NUCLEOTIDE SEQUENCE [LARGE SCALE GENOMIC DNA]</scope>
    <source>
        <strain evidence="8 9">NIES-267</strain>
        <plasmid evidence="9">Plasmid2 dna</plasmid>
    </source>
</reference>
<keyword evidence="8" id="KW-0614">Plasmid</keyword>
<dbReference type="Proteomes" id="UP000218418">
    <property type="component" value="Plasmid plasmid2"/>
</dbReference>
<dbReference type="AlphaFoldDB" id="A0A1Z4M2W6"/>
<keyword evidence="2" id="KW-1003">Cell membrane</keyword>
<geneLocation type="plasmid" evidence="9">
    <name>Plasmid2 dna</name>
</geneLocation>
<evidence type="ECO:0000256" key="3">
    <source>
        <dbReference type="ARBA" id="ARBA00022692"/>
    </source>
</evidence>
<dbReference type="InterPro" id="IPR051539">
    <property type="entry name" value="T4SS-coupling_protein"/>
</dbReference>
<protein>
    <recommendedName>
        <fullName evidence="7">Type IV secretion system coupling protein TraD DNA-binding domain-containing protein</fullName>
    </recommendedName>
</protein>
<evidence type="ECO:0000313" key="9">
    <source>
        <dbReference type="Proteomes" id="UP000218418"/>
    </source>
</evidence>
<keyword evidence="5 6" id="KW-0472">Membrane</keyword>
<feature type="domain" description="Type IV secretion system coupling protein TraD DNA-binding" evidence="7">
    <location>
        <begin position="128"/>
        <end position="499"/>
    </location>
</feature>
<dbReference type="Gene3D" id="3.40.50.300">
    <property type="entry name" value="P-loop containing nucleotide triphosphate hydrolases"/>
    <property type="match status" value="2"/>
</dbReference>
<evidence type="ECO:0000256" key="5">
    <source>
        <dbReference type="ARBA" id="ARBA00023136"/>
    </source>
</evidence>
<dbReference type="Pfam" id="PF10412">
    <property type="entry name" value="TrwB_AAD_bind"/>
    <property type="match status" value="1"/>
</dbReference>
<name>A0A1Z4M2W6_9CYAN</name>
<dbReference type="InterPro" id="IPR027417">
    <property type="entry name" value="P-loop_NTPase"/>
</dbReference>
<dbReference type="CDD" id="cd01127">
    <property type="entry name" value="TrwB_TraG_TraD_VirD4"/>
    <property type="match status" value="2"/>
</dbReference>
<evidence type="ECO:0000256" key="4">
    <source>
        <dbReference type="ARBA" id="ARBA00022989"/>
    </source>
</evidence>
<evidence type="ECO:0000313" key="8">
    <source>
        <dbReference type="EMBL" id="BAY87806.1"/>
    </source>
</evidence>
<dbReference type="PANTHER" id="PTHR37937:SF1">
    <property type="entry name" value="CONJUGATIVE TRANSFER: DNA TRANSPORT"/>
    <property type="match status" value="1"/>
</dbReference>
<dbReference type="PANTHER" id="PTHR37937">
    <property type="entry name" value="CONJUGATIVE TRANSFER: DNA TRANSPORT"/>
    <property type="match status" value="1"/>
</dbReference>
<keyword evidence="9" id="KW-1185">Reference proteome</keyword>
<proteinExistence type="predicted"/>
<dbReference type="EMBL" id="AP018229">
    <property type="protein sequence ID" value="BAY87806.1"/>
    <property type="molecule type" value="Genomic_DNA"/>
</dbReference>
<comment type="subcellular location">
    <subcellularLocation>
        <location evidence="1">Cell membrane</location>
        <topology evidence="1">Multi-pass membrane protein</topology>
    </subcellularLocation>
</comment>
<dbReference type="OrthoDB" id="102453at2"/>